<dbReference type="VEuPathDB" id="FungiDB:CHGG_02311"/>
<dbReference type="GeneID" id="4388546"/>
<sequence length="77" mass="8302">MSRRADPADQNHCGPHATVPAAVDFAAKEGPVDGRQRAGFGSCKLRYSLQDATAVGLHNEERRSVQKKTRDLASVPT</sequence>
<dbReference type="InParanoid" id="Q2HBU3"/>
<proteinExistence type="predicted"/>
<dbReference type="HOGENOM" id="CLU_2637848_0_0_1"/>
<feature type="compositionally biased region" description="Basic and acidic residues" evidence="1">
    <location>
        <begin position="58"/>
        <end position="71"/>
    </location>
</feature>
<evidence type="ECO:0000313" key="3">
    <source>
        <dbReference type="Proteomes" id="UP000001056"/>
    </source>
</evidence>
<reference evidence="3" key="1">
    <citation type="journal article" date="2015" name="Genome Announc.">
        <title>Draft genome sequence of the cellulolytic fungus Chaetomium globosum.</title>
        <authorList>
            <person name="Cuomo C.A."/>
            <person name="Untereiner W.A."/>
            <person name="Ma L.-J."/>
            <person name="Grabherr M."/>
            <person name="Birren B.W."/>
        </authorList>
    </citation>
    <scope>NUCLEOTIDE SEQUENCE [LARGE SCALE GENOMIC DNA]</scope>
    <source>
        <strain evidence="3">ATCC 6205 / CBS 148.51 / DSM 1962 / NBRC 6347 / NRRL 1970</strain>
    </source>
</reference>
<dbReference type="RefSeq" id="XP_001228827.1">
    <property type="nucleotide sequence ID" value="XM_001228826.1"/>
</dbReference>
<keyword evidence="3" id="KW-1185">Reference proteome</keyword>
<accession>Q2HBU3</accession>
<organism evidence="2 3">
    <name type="scientific">Chaetomium globosum (strain ATCC 6205 / CBS 148.51 / DSM 1962 / NBRC 6347 / NRRL 1970)</name>
    <name type="common">Soil fungus</name>
    <dbReference type="NCBI Taxonomy" id="306901"/>
    <lineage>
        <taxon>Eukaryota</taxon>
        <taxon>Fungi</taxon>
        <taxon>Dikarya</taxon>
        <taxon>Ascomycota</taxon>
        <taxon>Pezizomycotina</taxon>
        <taxon>Sordariomycetes</taxon>
        <taxon>Sordariomycetidae</taxon>
        <taxon>Sordariales</taxon>
        <taxon>Chaetomiaceae</taxon>
        <taxon>Chaetomium</taxon>
    </lineage>
</organism>
<dbReference type="AlphaFoldDB" id="Q2HBU3"/>
<dbReference type="Proteomes" id="UP000001056">
    <property type="component" value="Unassembled WGS sequence"/>
</dbReference>
<evidence type="ECO:0000313" key="2">
    <source>
        <dbReference type="EMBL" id="EAQ90376.1"/>
    </source>
</evidence>
<evidence type="ECO:0000256" key="1">
    <source>
        <dbReference type="SAM" id="MobiDB-lite"/>
    </source>
</evidence>
<protein>
    <submittedName>
        <fullName evidence="2">Uncharacterized protein</fullName>
    </submittedName>
</protein>
<feature type="region of interest" description="Disordered" evidence="1">
    <location>
        <begin position="58"/>
        <end position="77"/>
    </location>
</feature>
<dbReference type="EMBL" id="CH408030">
    <property type="protein sequence ID" value="EAQ90376.1"/>
    <property type="molecule type" value="Genomic_DNA"/>
</dbReference>
<gene>
    <name evidence="2" type="ORF">CHGG_02311</name>
</gene>
<name>Q2HBU3_CHAGB</name>